<dbReference type="AlphaFoldDB" id="A0A1F5YL67"/>
<dbReference type="EMBL" id="MFIY01000001">
    <property type="protein sequence ID" value="OGG00632.1"/>
    <property type="molecule type" value="Genomic_DNA"/>
</dbReference>
<evidence type="ECO:0000256" key="1">
    <source>
        <dbReference type="SAM" id="Phobius"/>
    </source>
</evidence>
<dbReference type="Proteomes" id="UP000178230">
    <property type="component" value="Unassembled WGS sequence"/>
</dbReference>
<accession>A0A1F5YL67</accession>
<protein>
    <submittedName>
        <fullName evidence="2">Uncharacterized protein</fullName>
    </submittedName>
</protein>
<reference evidence="2 3" key="1">
    <citation type="journal article" date="2016" name="Nat. Commun.">
        <title>Thousands of microbial genomes shed light on interconnected biogeochemical processes in an aquifer system.</title>
        <authorList>
            <person name="Anantharaman K."/>
            <person name="Brown C.T."/>
            <person name="Hug L.A."/>
            <person name="Sharon I."/>
            <person name="Castelle C.J."/>
            <person name="Probst A.J."/>
            <person name="Thomas B.C."/>
            <person name="Singh A."/>
            <person name="Wilkins M.J."/>
            <person name="Karaoz U."/>
            <person name="Brodie E.L."/>
            <person name="Williams K.H."/>
            <person name="Hubbard S.S."/>
            <person name="Banfield J.F."/>
        </authorList>
    </citation>
    <scope>NUCLEOTIDE SEQUENCE [LARGE SCALE GENOMIC DNA]</scope>
</reference>
<keyword evidence="1" id="KW-1133">Transmembrane helix</keyword>
<comment type="caution">
    <text evidence="2">The sequence shown here is derived from an EMBL/GenBank/DDBJ whole genome shotgun (WGS) entry which is preliminary data.</text>
</comment>
<sequence>MIIIKKIVLPSLVAGIVMVVTNMIVGQIFHGLFPTLILEYNNPSLFRPWSDPIMSLFLLYPFILAIILVIVWEKVDKLISGKTHAEKALRFGTTYWLLTSITGMLISYSTFPVSLLMIFSWSISSLITVIAGVYIIVWMKK</sequence>
<evidence type="ECO:0000313" key="2">
    <source>
        <dbReference type="EMBL" id="OGG00632.1"/>
    </source>
</evidence>
<name>A0A1F5YL67_9BACT</name>
<evidence type="ECO:0000313" key="3">
    <source>
        <dbReference type="Proteomes" id="UP000178230"/>
    </source>
</evidence>
<organism evidence="2 3">
    <name type="scientific">Candidatus Gottesmanbacteria bacterium RBG_13_37_7</name>
    <dbReference type="NCBI Taxonomy" id="1798369"/>
    <lineage>
        <taxon>Bacteria</taxon>
        <taxon>Candidatus Gottesmaniibacteriota</taxon>
    </lineage>
</organism>
<feature type="transmembrane region" description="Helical" evidence="1">
    <location>
        <begin position="117"/>
        <end position="139"/>
    </location>
</feature>
<feature type="transmembrane region" description="Helical" evidence="1">
    <location>
        <begin position="53"/>
        <end position="72"/>
    </location>
</feature>
<feature type="transmembrane region" description="Helical" evidence="1">
    <location>
        <begin position="12"/>
        <end position="33"/>
    </location>
</feature>
<gene>
    <name evidence="2" type="ORF">A2Y99_05280</name>
</gene>
<keyword evidence="1" id="KW-0812">Transmembrane</keyword>
<proteinExistence type="predicted"/>
<feature type="transmembrane region" description="Helical" evidence="1">
    <location>
        <begin position="93"/>
        <end position="111"/>
    </location>
</feature>
<keyword evidence="1" id="KW-0472">Membrane</keyword>